<protein>
    <submittedName>
        <fullName evidence="4">Cephalosporin-C deacetylase</fullName>
    </submittedName>
</protein>
<feature type="active site" description="Nucleophile" evidence="1">
    <location>
        <position position="185"/>
    </location>
</feature>
<evidence type="ECO:0000313" key="4">
    <source>
        <dbReference type="EMBL" id="PJJ61894.1"/>
    </source>
</evidence>
<gene>
    <name evidence="4" type="ORF">CLV54_1681</name>
</gene>
<dbReference type="AlphaFoldDB" id="A0A2M9BVG8"/>
<dbReference type="EMBL" id="PGFB01000003">
    <property type="protein sequence ID" value="PJJ61894.1"/>
    <property type="molecule type" value="Genomic_DNA"/>
</dbReference>
<evidence type="ECO:0000256" key="2">
    <source>
        <dbReference type="PIRSR" id="PIRSR639069-2"/>
    </source>
</evidence>
<dbReference type="RefSeq" id="WP_100344519.1">
    <property type="nucleotide sequence ID" value="NZ_PGFB01000003.1"/>
</dbReference>
<dbReference type="GO" id="GO:0052689">
    <property type="term" value="F:carboxylic ester hydrolase activity"/>
    <property type="evidence" value="ECO:0007669"/>
    <property type="project" value="TreeGrafter"/>
</dbReference>
<feature type="active site" description="Charge relay system" evidence="1">
    <location>
        <position position="300"/>
    </location>
</feature>
<dbReference type="InterPro" id="IPR029058">
    <property type="entry name" value="AB_hydrolase_fold"/>
</dbReference>
<dbReference type="Gene3D" id="3.40.50.1820">
    <property type="entry name" value="alpha/beta hydrolase"/>
    <property type="match status" value="1"/>
</dbReference>
<dbReference type="PANTHER" id="PTHR40111">
    <property type="entry name" value="CEPHALOSPORIN-C DEACETYLASE"/>
    <property type="match status" value="1"/>
</dbReference>
<sequence length="318" mass="34146">MNTDIPLPGLEVYRSSQLEPEDFLQFWASTVADSRTHDVDVVLERVDTGLETVDVYDVTFSGFGGHRIRGWLRIPAGANEPLPAVVEFAGYGGGRGHAIENLFWASSGFAHLHMDSRGQGSGWSLGATPDPVGSGPHAPGMWTQGIESPESYYYRRLYTDGVRAVDAARTLPAIDPRRVSVVGVSQGGGAAIAVGALAPEVQAVVALVPGPSDFPRSLALNDRYPWREVTDYLAVHRGSVAQVERTLAYFDAVNFARHATAPARFSVGLMDPVVLPSSVFGAYNAYTAPKGIAVWPYNGHEGGGPDDLLQARRFLLAL</sequence>
<organism evidence="4 5">
    <name type="scientific">Compostimonas suwonensis</name>
    <dbReference type="NCBI Taxonomy" id="1048394"/>
    <lineage>
        <taxon>Bacteria</taxon>
        <taxon>Bacillati</taxon>
        <taxon>Actinomycetota</taxon>
        <taxon>Actinomycetes</taxon>
        <taxon>Micrococcales</taxon>
        <taxon>Microbacteriaceae</taxon>
        <taxon>Compostimonas</taxon>
    </lineage>
</organism>
<dbReference type="SUPFAM" id="SSF53474">
    <property type="entry name" value="alpha/beta-Hydrolases"/>
    <property type="match status" value="1"/>
</dbReference>
<name>A0A2M9BVG8_9MICO</name>
<comment type="caution">
    <text evidence="4">The sequence shown here is derived from an EMBL/GenBank/DDBJ whole genome shotgun (WGS) entry which is preliminary data.</text>
</comment>
<evidence type="ECO:0000313" key="5">
    <source>
        <dbReference type="Proteomes" id="UP000230161"/>
    </source>
</evidence>
<proteinExistence type="predicted"/>
<accession>A0A2M9BVG8</accession>
<dbReference type="OrthoDB" id="9770528at2"/>
<dbReference type="PANTHER" id="PTHR40111:SF1">
    <property type="entry name" value="CEPHALOSPORIN-C DEACETYLASE"/>
    <property type="match status" value="1"/>
</dbReference>
<evidence type="ECO:0000259" key="3">
    <source>
        <dbReference type="Pfam" id="PF05448"/>
    </source>
</evidence>
<dbReference type="GO" id="GO:0005976">
    <property type="term" value="P:polysaccharide metabolic process"/>
    <property type="evidence" value="ECO:0007669"/>
    <property type="project" value="TreeGrafter"/>
</dbReference>
<reference evidence="4 5" key="1">
    <citation type="submission" date="2017-11" db="EMBL/GenBank/DDBJ databases">
        <title>Genomic Encyclopedia of Archaeal and Bacterial Type Strains, Phase II (KMG-II): From Individual Species to Whole Genera.</title>
        <authorList>
            <person name="Goeker M."/>
        </authorList>
    </citation>
    <scope>NUCLEOTIDE SEQUENCE [LARGE SCALE GENOMIC DNA]</scope>
    <source>
        <strain evidence="4 5">DSM 25625</strain>
    </source>
</reference>
<evidence type="ECO:0000256" key="1">
    <source>
        <dbReference type="PIRSR" id="PIRSR639069-1"/>
    </source>
</evidence>
<dbReference type="Pfam" id="PF05448">
    <property type="entry name" value="AXE1"/>
    <property type="match status" value="1"/>
</dbReference>
<dbReference type="InterPro" id="IPR039069">
    <property type="entry name" value="CE7"/>
</dbReference>
<feature type="binding site" evidence="2">
    <location>
        <position position="91"/>
    </location>
    <ligand>
        <name>substrate</name>
    </ligand>
</feature>
<dbReference type="Proteomes" id="UP000230161">
    <property type="component" value="Unassembled WGS sequence"/>
</dbReference>
<dbReference type="InterPro" id="IPR008391">
    <property type="entry name" value="AXE1_dom"/>
</dbReference>
<feature type="active site" description="Charge relay system" evidence="1">
    <location>
        <position position="271"/>
    </location>
</feature>
<keyword evidence="5" id="KW-1185">Reference proteome</keyword>
<feature type="domain" description="Acetyl xylan esterase" evidence="3">
    <location>
        <begin position="3"/>
        <end position="305"/>
    </location>
</feature>